<comment type="pathway">
    <text evidence="3 8">Protein modification; protein ubiquitination.</text>
</comment>
<dbReference type="CDD" id="cd00078">
    <property type="entry name" value="HECTc"/>
    <property type="match status" value="1"/>
</dbReference>
<dbReference type="SMART" id="SM00456">
    <property type="entry name" value="WW"/>
    <property type="match status" value="3"/>
</dbReference>
<dbReference type="InterPro" id="IPR024928">
    <property type="entry name" value="E3_ub_ligase_SMURF1"/>
</dbReference>
<keyword evidence="4" id="KW-0963">Cytoplasm</keyword>
<evidence type="ECO:0000256" key="5">
    <source>
        <dbReference type="ARBA" id="ARBA00022679"/>
    </source>
</evidence>
<feature type="active site" description="Glycyl thioester intermediate" evidence="9 10">
    <location>
        <position position="697"/>
    </location>
</feature>
<dbReference type="GO" id="GO:0006511">
    <property type="term" value="P:ubiquitin-dependent protein catabolic process"/>
    <property type="evidence" value="ECO:0007669"/>
    <property type="project" value="InterPro"/>
</dbReference>
<dbReference type="GO" id="GO:0048260">
    <property type="term" value="P:positive regulation of receptor-mediated endocytosis"/>
    <property type="evidence" value="ECO:0007669"/>
    <property type="project" value="UniProtKB-ARBA"/>
</dbReference>
<dbReference type="GO" id="GO:0045879">
    <property type="term" value="P:negative regulation of smoothened signaling pathway"/>
    <property type="evidence" value="ECO:0007669"/>
    <property type="project" value="UniProtKB-ARBA"/>
</dbReference>
<evidence type="ECO:0000256" key="4">
    <source>
        <dbReference type="ARBA" id="ARBA00022490"/>
    </source>
</evidence>
<dbReference type="FunFam" id="3.90.1750.10:FF:000079">
    <property type="entry name" value="E3 ubiquitin-protein ligase"/>
    <property type="match status" value="1"/>
</dbReference>
<dbReference type="GO" id="GO:0061630">
    <property type="term" value="F:ubiquitin protein ligase activity"/>
    <property type="evidence" value="ECO:0007669"/>
    <property type="project" value="UniProtKB-EC"/>
</dbReference>
<dbReference type="InterPro" id="IPR036020">
    <property type="entry name" value="WW_dom_sf"/>
</dbReference>
<evidence type="ECO:0000313" key="16">
    <source>
        <dbReference type="Proteomes" id="UP001328107"/>
    </source>
</evidence>
<evidence type="ECO:0000256" key="11">
    <source>
        <dbReference type="SAM" id="Phobius"/>
    </source>
</evidence>
<keyword evidence="5 8" id="KW-0808">Transferase</keyword>
<evidence type="ECO:0000256" key="6">
    <source>
        <dbReference type="ARBA" id="ARBA00022737"/>
    </source>
</evidence>
<feature type="domain" description="WW" evidence="13">
    <location>
        <begin position="146"/>
        <end position="165"/>
    </location>
</feature>
<dbReference type="CDD" id="cd00201">
    <property type="entry name" value="WW"/>
    <property type="match status" value="3"/>
</dbReference>
<dbReference type="Gene3D" id="3.30.2160.10">
    <property type="entry name" value="Hect, E3 ligase catalytic domain"/>
    <property type="match status" value="1"/>
</dbReference>
<dbReference type="SUPFAM" id="SSF56204">
    <property type="entry name" value="Hect, E3 ligase catalytic domain"/>
    <property type="match status" value="1"/>
</dbReference>
<dbReference type="Pfam" id="PF00397">
    <property type="entry name" value="WW"/>
    <property type="match status" value="2"/>
</dbReference>
<evidence type="ECO:0000256" key="7">
    <source>
        <dbReference type="ARBA" id="ARBA00022786"/>
    </source>
</evidence>
<sequence length="730" mass="84542">MDAENARDEGKVIRIQAIAVKDITKQEFIFKGACNPFIRIRLLNDNGNVDKEHFLPTRKRTRNPEWRSLEWKWVVSGNELLVLTIFDEHKIRRDRELGSVSVNVGEVISNGVGKIVRLPIDSMSGSSIIISFGFHNTVEMMENNEGNLPDGWESRRDTNGRLYFVGRLLSLVLISSILPYYIFDVLSSIDHVTRRTQWGRPDEDSRRNGRDDNARREYYEERARVVENTVERNEVNEEVDEIDQGMSRLFEGDGGTRGAEDDLPGGWEMQVAPNGRNFFINHNDKKTTWDDPRLMIGGSENRVLPEGWEQRLSSDGKVFFVNHKMKVTTWEDPRFSDIEYQKRGFDVQNGTFKRKVDYFRHKLPRCVWNMKCTLTLHRQTILEDSFTQVMAKTPNELRCKLWIELVGERALDYGGVSREWCFLLSKQLFNPYYGLFEYSSFDTYTLSISANSGLANPEHLEYFHFIGRIIGMALYHGKLLDVFFIRPIYKQILGQKISIEDLESVDPGLYNSLCYLRDKDASDLELVFAVEDEGRFGEKGETMELIENGRETEVTNGNKEKYMEALIEWKFTKRIQPQLGRMVAGIFEVVPSHLLRVFDPAQLELLMCGLQVIDVSDWRAQTLYKGGYNPNHIVIHHFWQFVLSLSNEMRAKLVQFVTGTSRVPMSGFRDLYGSTGLQQFTIELWGNESQLPRAHTCFNRLDLPPYSSYNLLKKKLLQSIDNTEYFSGVD</sequence>
<dbReference type="Gene3D" id="2.20.70.10">
    <property type="match status" value="2"/>
</dbReference>
<accession>A0AAN5D0U1</accession>
<dbReference type="PROSITE" id="PS01159">
    <property type="entry name" value="WW_DOMAIN_1"/>
    <property type="match status" value="2"/>
</dbReference>
<dbReference type="AlphaFoldDB" id="A0AAN5D0U1"/>
<evidence type="ECO:0000256" key="2">
    <source>
        <dbReference type="ARBA" id="ARBA00004496"/>
    </source>
</evidence>
<keyword evidence="11" id="KW-0812">Transmembrane</keyword>
<evidence type="ECO:0000256" key="10">
    <source>
        <dbReference type="PROSITE-ProRule" id="PRU00104"/>
    </source>
</evidence>
<dbReference type="Pfam" id="PF00632">
    <property type="entry name" value="HECT"/>
    <property type="match status" value="1"/>
</dbReference>
<dbReference type="InterPro" id="IPR050409">
    <property type="entry name" value="E3_ubiq-protein_ligase"/>
</dbReference>
<reference evidence="16" key="1">
    <citation type="submission" date="2022-10" db="EMBL/GenBank/DDBJ databases">
        <title>Genome assembly of Pristionchus species.</title>
        <authorList>
            <person name="Yoshida K."/>
            <person name="Sommer R.J."/>
        </authorList>
    </citation>
    <scope>NUCLEOTIDE SEQUENCE [LARGE SCALE GENOMIC DNA]</scope>
    <source>
        <strain evidence="16">RS5460</strain>
    </source>
</reference>
<dbReference type="Proteomes" id="UP001328107">
    <property type="component" value="Unassembled WGS sequence"/>
</dbReference>
<dbReference type="InterPro" id="IPR000008">
    <property type="entry name" value="C2_dom"/>
</dbReference>
<protein>
    <recommendedName>
        <fullName evidence="8">E3 ubiquitin-protein ligase</fullName>
        <ecNumber evidence="8">2.3.2.26</ecNumber>
    </recommendedName>
</protein>
<feature type="domain" description="HECT" evidence="14">
    <location>
        <begin position="393"/>
        <end position="729"/>
    </location>
</feature>
<dbReference type="PANTHER" id="PTHR11254">
    <property type="entry name" value="HECT DOMAIN UBIQUITIN-PROTEIN LIGASE"/>
    <property type="match status" value="1"/>
</dbReference>
<evidence type="ECO:0000259" key="12">
    <source>
        <dbReference type="PROSITE" id="PS50004"/>
    </source>
</evidence>
<keyword evidence="7 8" id="KW-0833">Ubl conjugation pathway</keyword>
<dbReference type="SMART" id="SM00119">
    <property type="entry name" value="HECTc"/>
    <property type="match status" value="1"/>
</dbReference>
<organism evidence="15 16">
    <name type="scientific">Pristionchus mayeri</name>
    <dbReference type="NCBI Taxonomy" id="1317129"/>
    <lineage>
        <taxon>Eukaryota</taxon>
        <taxon>Metazoa</taxon>
        <taxon>Ecdysozoa</taxon>
        <taxon>Nematoda</taxon>
        <taxon>Chromadorea</taxon>
        <taxon>Rhabditida</taxon>
        <taxon>Rhabditina</taxon>
        <taxon>Diplogasteromorpha</taxon>
        <taxon>Diplogasteroidea</taxon>
        <taxon>Neodiplogasteridae</taxon>
        <taxon>Pristionchus</taxon>
    </lineage>
</organism>
<evidence type="ECO:0000256" key="1">
    <source>
        <dbReference type="ARBA" id="ARBA00000885"/>
    </source>
</evidence>
<feature type="transmembrane region" description="Helical" evidence="11">
    <location>
        <begin position="162"/>
        <end position="183"/>
    </location>
</feature>
<dbReference type="PIRSF" id="PIRSF001569">
    <property type="entry name" value="E3_ub_ligase_SMURF1"/>
    <property type="match status" value="1"/>
</dbReference>
<dbReference type="FunFam" id="3.30.2160.10:FF:000001">
    <property type="entry name" value="E3 ubiquitin-protein ligase NEDD4-like"/>
    <property type="match status" value="1"/>
</dbReference>
<dbReference type="FunFam" id="3.30.2410.10:FF:000001">
    <property type="entry name" value="E3 ubiquitin-protein ligase NEDD4-like"/>
    <property type="match status" value="1"/>
</dbReference>
<evidence type="ECO:0000259" key="14">
    <source>
        <dbReference type="PROSITE" id="PS50237"/>
    </source>
</evidence>
<comment type="catalytic activity">
    <reaction evidence="1 8">
        <text>S-ubiquitinyl-[E2 ubiquitin-conjugating enzyme]-L-cysteine + [acceptor protein]-L-lysine = [E2 ubiquitin-conjugating enzyme]-L-cysteine + N(6)-ubiquitinyl-[acceptor protein]-L-lysine.</text>
        <dbReference type="EC" id="2.3.2.26"/>
    </reaction>
</comment>
<dbReference type="PANTHER" id="PTHR11254:SF440">
    <property type="entry name" value="E3 UBIQUITIN-PROTEIN LIGASE NEDD-4"/>
    <property type="match status" value="1"/>
</dbReference>
<dbReference type="InterPro" id="IPR035983">
    <property type="entry name" value="Hect_E3_ubiquitin_ligase"/>
</dbReference>
<keyword evidence="11" id="KW-0472">Membrane</keyword>
<dbReference type="GO" id="GO:0019871">
    <property type="term" value="F:sodium channel inhibitor activity"/>
    <property type="evidence" value="ECO:0007669"/>
    <property type="project" value="TreeGrafter"/>
</dbReference>
<dbReference type="InterPro" id="IPR001202">
    <property type="entry name" value="WW_dom"/>
</dbReference>
<evidence type="ECO:0000313" key="15">
    <source>
        <dbReference type="EMBL" id="GMR53514.1"/>
    </source>
</evidence>
<dbReference type="PROSITE" id="PS50237">
    <property type="entry name" value="HECT"/>
    <property type="match status" value="1"/>
</dbReference>
<dbReference type="SUPFAM" id="SSF51045">
    <property type="entry name" value="WW domain"/>
    <property type="match status" value="3"/>
</dbReference>
<dbReference type="GO" id="GO:0016567">
    <property type="term" value="P:protein ubiquitination"/>
    <property type="evidence" value="ECO:0007669"/>
    <property type="project" value="TreeGrafter"/>
</dbReference>
<comment type="caution">
    <text evidence="15">The sequence shown here is derived from an EMBL/GenBank/DDBJ whole genome shotgun (WGS) entry which is preliminary data.</text>
</comment>
<dbReference type="Gene3D" id="3.30.2410.10">
    <property type="entry name" value="Hect, E3 ligase catalytic domain"/>
    <property type="match status" value="1"/>
</dbReference>
<dbReference type="EMBL" id="BTRK01000005">
    <property type="protein sequence ID" value="GMR53514.1"/>
    <property type="molecule type" value="Genomic_DNA"/>
</dbReference>
<feature type="domain" description="WW" evidence="13">
    <location>
        <begin position="261"/>
        <end position="294"/>
    </location>
</feature>
<dbReference type="Gene3D" id="2.60.40.150">
    <property type="entry name" value="C2 domain"/>
    <property type="match status" value="1"/>
</dbReference>
<evidence type="ECO:0000259" key="13">
    <source>
        <dbReference type="PROSITE" id="PS50020"/>
    </source>
</evidence>
<dbReference type="Gene3D" id="3.90.1750.10">
    <property type="entry name" value="Hect, E3 ligase catalytic domains"/>
    <property type="match status" value="1"/>
</dbReference>
<dbReference type="GO" id="GO:0005737">
    <property type="term" value="C:cytoplasm"/>
    <property type="evidence" value="ECO:0007669"/>
    <property type="project" value="UniProtKB-SubCell"/>
</dbReference>
<keyword evidence="6" id="KW-0677">Repeat</keyword>
<dbReference type="SUPFAM" id="SSF49562">
    <property type="entry name" value="C2 domain (Calcium/lipid-binding domain, CaLB)"/>
    <property type="match status" value="1"/>
</dbReference>
<feature type="domain" description="WW" evidence="13">
    <location>
        <begin position="302"/>
        <end position="335"/>
    </location>
</feature>
<dbReference type="InterPro" id="IPR000569">
    <property type="entry name" value="HECT_dom"/>
</dbReference>
<dbReference type="PROSITE" id="PS50004">
    <property type="entry name" value="C2"/>
    <property type="match status" value="1"/>
</dbReference>
<dbReference type="Pfam" id="PF00168">
    <property type="entry name" value="C2"/>
    <property type="match status" value="1"/>
</dbReference>
<evidence type="ECO:0000256" key="3">
    <source>
        <dbReference type="ARBA" id="ARBA00004906"/>
    </source>
</evidence>
<name>A0AAN5D0U1_9BILA</name>
<evidence type="ECO:0000256" key="9">
    <source>
        <dbReference type="PIRSR" id="PIRSR001569-1"/>
    </source>
</evidence>
<evidence type="ECO:0000256" key="8">
    <source>
        <dbReference type="PIRNR" id="PIRNR001569"/>
    </source>
</evidence>
<proteinExistence type="predicted"/>
<dbReference type="EC" id="2.3.2.26" evidence="8"/>
<feature type="domain" description="C2" evidence="12">
    <location>
        <begin position="1"/>
        <end position="119"/>
    </location>
</feature>
<dbReference type="PROSITE" id="PS50020">
    <property type="entry name" value="WW_DOMAIN_2"/>
    <property type="match status" value="3"/>
</dbReference>
<dbReference type="GO" id="GO:0048814">
    <property type="term" value="P:regulation of dendrite morphogenesis"/>
    <property type="evidence" value="ECO:0007669"/>
    <property type="project" value="TreeGrafter"/>
</dbReference>
<keyword evidence="16" id="KW-1185">Reference proteome</keyword>
<gene>
    <name evidence="15" type="ORF">PMAYCL1PPCAC_23709</name>
</gene>
<keyword evidence="11" id="KW-1133">Transmembrane helix</keyword>
<dbReference type="InterPro" id="IPR035892">
    <property type="entry name" value="C2_domain_sf"/>
</dbReference>
<comment type="subcellular location">
    <subcellularLocation>
        <location evidence="2">Cytoplasm</location>
    </subcellularLocation>
</comment>